<dbReference type="InterPro" id="IPR031100">
    <property type="entry name" value="LOG_fam"/>
</dbReference>
<sequence length="185" mass="20584">MRIAVFCSASTKIDRKYVDFGFEVGKAIAEQGWDVAWGGGTLSMMGSVSRGARSVGGKTFGVIPQKLVGKEFADEDATELFITESMRSRKAMLEDLSNGFLILPGGIGTMEEFMEIWVARHLGYHQKPIVICDPFDFYRDLRTFLNTLKDERFTSSAHDELLTWSTEIPSAMAAFRGSIKPPNLI</sequence>
<dbReference type="SUPFAM" id="SSF102405">
    <property type="entry name" value="MCP/YpsA-like"/>
    <property type="match status" value="1"/>
</dbReference>
<accession>A0A094QVU9</accession>
<name>A0A094QVU9_9ZZZZ</name>
<evidence type="ECO:0000313" key="1">
    <source>
        <dbReference type="EMBL" id="KGA18436.1"/>
    </source>
</evidence>
<proteinExistence type="predicted"/>
<reference evidence="1" key="1">
    <citation type="submission" date="2014-05" db="EMBL/GenBank/DDBJ databases">
        <title>Key roles for freshwater Actinobacteria revealed by deep metagenomic sequencing.</title>
        <authorList>
            <person name="Ghai R."/>
            <person name="Mizuno C.M."/>
            <person name="Picazo A."/>
            <person name="Camacho A."/>
            <person name="Rodriguez-Valera F."/>
        </authorList>
    </citation>
    <scope>NUCLEOTIDE SEQUENCE</scope>
</reference>
<dbReference type="PANTHER" id="PTHR31223">
    <property type="entry name" value="LOG FAMILY PROTEIN YJL055W"/>
    <property type="match status" value="1"/>
</dbReference>
<evidence type="ECO:0008006" key="2">
    <source>
        <dbReference type="Google" id="ProtNLM"/>
    </source>
</evidence>
<comment type="caution">
    <text evidence="1">The sequence shown here is derived from an EMBL/GenBank/DDBJ whole genome shotgun (WGS) entry which is preliminary data.</text>
</comment>
<organism evidence="1">
    <name type="scientific">freshwater metagenome</name>
    <dbReference type="NCBI Taxonomy" id="449393"/>
    <lineage>
        <taxon>unclassified sequences</taxon>
        <taxon>metagenomes</taxon>
        <taxon>ecological metagenomes</taxon>
    </lineage>
</organism>
<dbReference type="Pfam" id="PF03641">
    <property type="entry name" value="Lysine_decarbox"/>
    <property type="match status" value="1"/>
</dbReference>
<dbReference type="InterPro" id="IPR005269">
    <property type="entry name" value="LOG"/>
</dbReference>
<dbReference type="NCBIfam" id="TIGR00730">
    <property type="entry name" value="Rossman fold protein, TIGR00730 family"/>
    <property type="match status" value="1"/>
</dbReference>
<protein>
    <recommendedName>
        <fullName evidence="2">Cytokinin riboside 5'-monophosphate phosphoribohydrolase</fullName>
    </recommendedName>
</protein>
<dbReference type="EMBL" id="JNSK01000025">
    <property type="protein sequence ID" value="KGA18436.1"/>
    <property type="molecule type" value="Genomic_DNA"/>
</dbReference>
<dbReference type="GO" id="GO:0005829">
    <property type="term" value="C:cytosol"/>
    <property type="evidence" value="ECO:0007669"/>
    <property type="project" value="TreeGrafter"/>
</dbReference>
<gene>
    <name evidence="1" type="ORF">GM50_8785</name>
</gene>
<dbReference type="GO" id="GO:0016799">
    <property type="term" value="F:hydrolase activity, hydrolyzing N-glycosyl compounds"/>
    <property type="evidence" value="ECO:0007669"/>
    <property type="project" value="TreeGrafter"/>
</dbReference>
<dbReference type="Gene3D" id="3.40.50.450">
    <property type="match status" value="1"/>
</dbReference>
<dbReference type="AlphaFoldDB" id="A0A094QVU9"/>
<dbReference type="PANTHER" id="PTHR31223:SF70">
    <property type="entry name" value="LOG FAMILY PROTEIN YJL055W"/>
    <property type="match status" value="1"/>
</dbReference>
<dbReference type="GO" id="GO:0009691">
    <property type="term" value="P:cytokinin biosynthetic process"/>
    <property type="evidence" value="ECO:0007669"/>
    <property type="project" value="InterPro"/>
</dbReference>